<dbReference type="RefSeq" id="XP_021826579.1">
    <property type="nucleotide sequence ID" value="XM_021970887.1"/>
</dbReference>
<dbReference type="GO" id="GO:0005886">
    <property type="term" value="C:plasma membrane"/>
    <property type="evidence" value="ECO:0007669"/>
    <property type="project" value="UniProtKB-SubCell"/>
</dbReference>
<evidence type="ECO:0000256" key="6">
    <source>
        <dbReference type="ARBA" id="ARBA00023157"/>
    </source>
</evidence>
<dbReference type="InterPro" id="IPR044788">
    <property type="entry name" value="X8_dom_prot"/>
</dbReference>
<dbReference type="AlphaFoldDB" id="A0A6P5THA1"/>
<accession>A0A6P5THA1</accession>
<sequence length="332" mass="35298">MATPFWYHSHTSLACLSSCLYILIPSVCLRGELNKHKIFSQLLLGILDLITLVFQEMQPTMSYMRLAIISISFTTFSILCDARIFAQFLKSQDTELEKKLKAINHLELDLPLPSSNVKPLEVSPPFSFPPFDSLAPLPLPGNVPLPPYCANPPFSQNPPQPNTPSSSSSPSSSAPTCSPIPKPPPANGPTPHPPGPSTTIPSPPKNPLSPPPKPVSGPPALAPPVAYPPPSGPPQKKPPQSGAVWCVAKPAVPGPIVQEALDYACGSGADCKSIQPNGSCYKPDTLLSHASYAFNSYWQSTKAAGGNCDFGGTAMIVTVDPSFDGCHFFYNG</sequence>
<dbReference type="PRINTS" id="PR01217">
    <property type="entry name" value="PRICHEXTENSN"/>
</dbReference>
<dbReference type="PANTHER" id="PTHR31044:SF118">
    <property type="entry name" value="MAJOR POLLEN ALLERGEN OLE E 10-LIKE"/>
    <property type="match status" value="1"/>
</dbReference>
<evidence type="ECO:0000256" key="4">
    <source>
        <dbReference type="ARBA" id="ARBA00022729"/>
    </source>
</evidence>
<keyword evidence="3" id="KW-0336">GPI-anchor</keyword>
<evidence type="ECO:0000256" key="3">
    <source>
        <dbReference type="ARBA" id="ARBA00022622"/>
    </source>
</evidence>
<keyword evidence="4" id="KW-0732">Signal</keyword>
<name>A0A6P5THA1_PRUAV</name>
<evidence type="ECO:0000256" key="9">
    <source>
        <dbReference type="SAM" id="MobiDB-lite"/>
    </source>
</evidence>
<evidence type="ECO:0000256" key="5">
    <source>
        <dbReference type="ARBA" id="ARBA00023136"/>
    </source>
</evidence>
<dbReference type="Gene3D" id="1.20.58.1040">
    <property type="match status" value="1"/>
</dbReference>
<evidence type="ECO:0000313" key="12">
    <source>
        <dbReference type="RefSeq" id="XP_021826579.1"/>
    </source>
</evidence>
<dbReference type="GO" id="GO:0098552">
    <property type="term" value="C:side of membrane"/>
    <property type="evidence" value="ECO:0007669"/>
    <property type="project" value="UniProtKB-KW"/>
</dbReference>
<evidence type="ECO:0000256" key="8">
    <source>
        <dbReference type="ARBA" id="ARBA00023288"/>
    </source>
</evidence>
<evidence type="ECO:0000313" key="11">
    <source>
        <dbReference type="Proteomes" id="UP000515124"/>
    </source>
</evidence>
<keyword evidence="11" id="KW-1185">Reference proteome</keyword>
<dbReference type="InterPro" id="IPR012946">
    <property type="entry name" value="X8"/>
</dbReference>
<proteinExistence type="predicted"/>
<organism evidence="11 12">
    <name type="scientific">Prunus avium</name>
    <name type="common">Cherry</name>
    <name type="synonym">Cerasus avium</name>
    <dbReference type="NCBI Taxonomy" id="42229"/>
    <lineage>
        <taxon>Eukaryota</taxon>
        <taxon>Viridiplantae</taxon>
        <taxon>Streptophyta</taxon>
        <taxon>Embryophyta</taxon>
        <taxon>Tracheophyta</taxon>
        <taxon>Spermatophyta</taxon>
        <taxon>Magnoliopsida</taxon>
        <taxon>eudicotyledons</taxon>
        <taxon>Gunneridae</taxon>
        <taxon>Pentapetalae</taxon>
        <taxon>rosids</taxon>
        <taxon>fabids</taxon>
        <taxon>Rosales</taxon>
        <taxon>Rosaceae</taxon>
        <taxon>Amygdaloideae</taxon>
        <taxon>Amygdaleae</taxon>
        <taxon>Prunus</taxon>
    </lineage>
</organism>
<feature type="compositionally biased region" description="Pro residues" evidence="9">
    <location>
        <begin position="178"/>
        <end position="237"/>
    </location>
</feature>
<dbReference type="GO" id="GO:0009506">
    <property type="term" value="C:plasmodesma"/>
    <property type="evidence" value="ECO:0007669"/>
    <property type="project" value="UniProtKB-ARBA"/>
</dbReference>
<evidence type="ECO:0000259" key="10">
    <source>
        <dbReference type="SMART" id="SM00768"/>
    </source>
</evidence>
<protein>
    <submittedName>
        <fullName evidence="12">Formin-like protein 3</fullName>
    </submittedName>
</protein>
<feature type="region of interest" description="Disordered" evidence="9">
    <location>
        <begin position="148"/>
        <end position="242"/>
    </location>
</feature>
<gene>
    <name evidence="12" type="primary">LOC110767362</name>
</gene>
<dbReference type="Proteomes" id="UP000515124">
    <property type="component" value="Unplaced"/>
</dbReference>
<feature type="compositionally biased region" description="Pro residues" evidence="9">
    <location>
        <begin position="148"/>
        <end position="162"/>
    </location>
</feature>
<dbReference type="GeneID" id="110767362"/>
<feature type="domain" description="X8" evidence="10">
    <location>
        <begin position="244"/>
        <end position="328"/>
    </location>
</feature>
<dbReference type="SMART" id="SM00768">
    <property type="entry name" value="X8"/>
    <property type="match status" value="1"/>
</dbReference>
<dbReference type="Pfam" id="PF07983">
    <property type="entry name" value="X8"/>
    <property type="match status" value="1"/>
</dbReference>
<reference evidence="12" key="1">
    <citation type="submission" date="2025-08" db="UniProtKB">
        <authorList>
            <consortium name="RefSeq"/>
        </authorList>
    </citation>
    <scope>IDENTIFICATION</scope>
</reference>
<feature type="compositionally biased region" description="Low complexity" evidence="9">
    <location>
        <begin position="163"/>
        <end position="177"/>
    </location>
</feature>
<dbReference type="FunFam" id="1.20.58.1040:FF:000001">
    <property type="entry name" value="Glucan endo-1,3-beta-glucosidase 4"/>
    <property type="match status" value="1"/>
</dbReference>
<dbReference type="KEGG" id="pavi:110767362"/>
<keyword evidence="5" id="KW-0472">Membrane</keyword>
<keyword evidence="6" id="KW-1015">Disulfide bond</keyword>
<dbReference type="PANTHER" id="PTHR31044">
    <property type="entry name" value="BETA-1,3 GLUCANASE"/>
    <property type="match status" value="1"/>
</dbReference>
<evidence type="ECO:0000256" key="2">
    <source>
        <dbReference type="ARBA" id="ARBA00022475"/>
    </source>
</evidence>
<evidence type="ECO:0000256" key="1">
    <source>
        <dbReference type="ARBA" id="ARBA00004609"/>
    </source>
</evidence>
<keyword evidence="8" id="KW-0449">Lipoprotein</keyword>
<keyword evidence="2" id="KW-1003">Cell membrane</keyword>
<evidence type="ECO:0000256" key="7">
    <source>
        <dbReference type="ARBA" id="ARBA00023180"/>
    </source>
</evidence>
<keyword evidence="7" id="KW-0325">Glycoprotein</keyword>
<comment type="subcellular location">
    <subcellularLocation>
        <location evidence="1">Cell membrane</location>
        <topology evidence="1">Lipid-anchor</topology>
        <topology evidence="1">GPI-anchor</topology>
    </subcellularLocation>
</comment>